<proteinExistence type="predicted"/>
<name>A0ABY7JLZ7_9FIRM</name>
<dbReference type="SUPFAM" id="SSF88659">
    <property type="entry name" value="Sigma3 and sigma4 domains of RNA polymerase sigma factors"/>
    <property type="match status" value="1"/>
</dbReference>
<dbReference type="EMBL" id="CP114052">
    <property type="protein sequence ID" value="WAW14105.1"/>
    <property type="molecule type" value="Genomic_DNA"/>
</dbReference>
<accession>A0ABY7JLZ7</accession>
<evidence type="ECO:0000313" key="1">
    <source>
        <dbReference type="EMBL" id="WAW14105.1"/>
    </source>
</evidence>
<dbReference type="InterPro" id="IPR013324">
    <property type="entry name" value="RNA_pol_sigma_r3/r4-like"/>
</dbReference>
<organism evidence="1 2">
    <name type="scientific">Peptostreptococcus equinus</name>
    <dbReference type="NCBI Taxonomy" id="3003601"/>
    <lineage>
        <taxon>Bacteria</taxon>
        <taxon>Bacillati</taxon>
        <taxon>Bacillota</taxon>
        <taxon>Clostridia</taxon>
        <taxon>Peptostreptococcales</taxon>
        <taxon>Peptostreptococcaceae</taxon>
        <taxon>Peptostreptococcus</taxon>
    </lineage>
</organism>
<evidence type="ECO:0000313" key="2">
    <source>
        <dbReference type="Proteomes" id="UP001164187"/>
    </source>
</evidence>
<dbReference type="Gene3D" id="1.10.10.10">
    <property type="entry name" value="Winged helix-like DNA-binding domain superfamily/Winged helix DNA-binding domain"/>
    <property type="match status" value="1"/>
</dbReference>
<dbReference type="InterPro" id="IPR036388">
    <property type="entry name" value="WH-like_DNA-bd_sf"/>
</dbReference>
<dbReference type="Proteomes" id="UP001164187">
    <property type="component" value="Chromosome"/>
</dbReference>
<keyword evidence="2" id="KW-1185">Reference proteome</keyword>
<protein>
    <submittedName>
        <fullName evidence="1">Sigma-70 family RNA polymerase sigma factor</fullName>
    </submittedName>
</protein>
<sequence>MTRKFKTAEKNRVNYVYYTADGKKIVINPGENDVTEEMITLLHTYDDEEVDADRREDYHVPVRFEGYSDDEGSELESRNSYLADTSADPLEKLMDAIKEEELEIKISNLKSALYTLTEKQQETIYKKFFKNMTNTAIAIEDGVSEAAIRNRLEKIYKNLQKKI</sequence>
<reference evidence="1" key="1">
    <citation type="submission" date="2022-12" db="EMBL/GenBank/DDBJ databases">
        <title>Peptostreptococcus.</title>
        <authorList>
            <person name="Lee S.H."/>
        </authorList>
    </citation>
    <scope>NUCLEOTIDE SEQUENCE</scope>
    <source>
        <strain evidence="1">CBA3647</strain>
    </source>
</reference>
<dbReference type="RefSeq" id="WP_269310766.1">
    <property type="nucleotide sequence ID" value="NZ_CP114052.1"/>
</dbReference>
<gene>
    <name evidence="1" type="ORF">O0R46_05730</name>
</gene>